<comment type="similarity">
    <text evidence="1">Belongs to the leucine-binding protein family.</text>
</comment>
<feature type="signal peptide" evidence="3">
    <location>
        <begin position="1"/>
        <end position="24"/>
    </location>
</feature>
<sequence length="405" mass="43494">MKMKTLASALCAALGALAMQTAGAAEAISDGVVKVGVMTDMSGPYSALAGQGSVLAARMAIEDIGGKLLGKPVELIYTDHLNKPDVAASKAREWFDSDKVDMIADLVTSSVGLAVQQVAKDKNRITMNSGAASAALTNKNCSPTGVHWVYDTFALANGTGNAMVKEGNDTWYFVTADYAFGHALEGDVSSVVKAGGGKVLGAVRHPLAASDFSSFLISAQSSGAKAIGLANAGTDLTNAIKQAREFGINKKQKLASLLMFVTDVHSLGLDMAQGLYLTEGFYWDLDDETRAWSKRFFLRHKKMPTMVQAGVYSSMMHYFKAIKAAGTDEAPAVMAKMRELPVKDFFAKNGKLRADGRMVHDMYLMQVKAPAESKYPWDYYNVRRVIPADEAFAPLGKSECPLLKK</sequence>
<dbReference type="InterPro" id="IPR051010">
    <property type="entry name" value="BCAA_transport"/>
</dbReference>
<evidence type="ECO:0000313" key="5">
    <source>
        <dbReference type="EMBL" id="RJG00268.1"/>
    </source>
</evidence>
<gene>
    <name evidence="5" type="ORF">D3878_00660</name>
</gene>
<comment type="caution">
    <text evidence="5">The sequence shown here is derived from an EMBL/GenBank/DDBJ whole genome shotgun (WGS) entry which is preliminary data.</text>
</comment>
<dbReference type="PANTHER" id="PTHR30483:SF6">
    <property type="entry name" value="PERIPLASMIC BINDING PROTEIN OF ABC TRANSPORTER FOR NATURAL AMINO ACIDS"/>
    <property type="match status" value="1"/>
</dbReference>
<accession>A0A3A3FVN7</accession>
<dbReference type="CDD" id="cd06327">
    <property type="entry name" value="PBP1_SBP-like"/>
    <property type="match status" value="1"/>
</dbReference>
<dbReference type="EMBL" id="QYUQ01000002">
    <property type="protein sequence ID" value="RJG00268.1"/>
    <property type="molecule type" value="Genomic_DNA"/>
</dbReference>
<dbReference type="SUPFAM" id="SSF53822">
    <property type="entry name" value="Periplasmic binding protein-like I"/>
    <property type="match status" value="1"/>
</dbReference>
<evidence type="ECO:0000259" key="4">
    <source>
        <dbReference type="Pfam" id="PF13458"/>
    </source>
</evidence>
<protein>
    <submittedName>
        <fullName evidence="5">ABC transporter substrate-binding protein</fullName>
    </submittedName>
</protein>
<feature type="domain" description="Leucine-binding protein" evidence="4">
    <location>
        <begin position="33"/>
        <end position="368"/>
    </location>
</feature>
<evidence type="ECO:0000313" key="6">
    <source>
        <dbReference type="Proteomes" id="UP000266327"/>
    </source>
</evidence>
<dbReference type="Proteomes" id="UP000266327">
    <property type="component" value="Unassembled WGS sequence"/>
</dbReference>
<organism evidence="5 6">
    <name type="scientific">Noviherbaspirillum sedimenti</name>
    <dbReference type="NCBI Taxonomy" id="2320865"/>
    <lineage>
        <taxon>Bacteria</taxon>
        <taxon>Pseudomonadati</taxon>
        <taxon>Pseudomonadota</taxon>
        <taxon>Betaproteobacteria</taxon>
        <taxon>Burkholderiales</taxon>
        <taxon>Oxalobacteraceae</taxon>
        <taxon>Noviherbaspirillum</taxon>
    </lineage>
</organism>
<dbReference type="InterPro" id="IPR028081">
    <property type="entry name" value="Leu-bd"/>
</dbReference>
<proteinExistence type="inferred from homology"/>
<name>A0A3A3FVN7_9BURK</name>
<dbReference type="Pfam" id="PF13458">
    <property type="entry name" value="Peripla_BP_6"/>
    <property type="match status" value="1"/>
</dbReference>
<evidence type="ECO:0000256" key="1">
    <source>
        <dbReference type="ARBA" id="ARBA00010062"/>
    </source>
</evidence>
<evidence type="ECO:0000256" key="2">
    <source>
        <dbReference type="ARBA" id="ARBA00022729"/>
    </source>
</evidence>
<keyword evidence="2 3" id="KW-0732">Signal</keyword>
<evidence type="ECO:0000256" key="3">
    <source>
        <dbReference type="SAM" id="SignalP"/>
    </source>
</evidence>
<reference evidence="6" key="1">
    <citation type="submission" date="2018-09" db="EMBL/GenBank/DDBJ databases">
        <authorList>
            <person name="Zhu H."/>
        </authorList>
    </citation>
    <scope>NUCLEOTIDE SEQUENCE [LARGE SCALE GENOMIC DNA]</scope>
    <source>
        <strain evidence="6">K1S02-23</strain>
    </source>
</reference>
<dbReference type="OrthoDB" id="8887944at2"/>
<dbReference type="RefSeq" id="WP_119783722.1">
    <property type="nucleotide sequence ID" value="NZ_QYUQ01000002.1"/>
</dbReference>
<keyword evidence="6" id="KW-1185">Reference proteome</keyword>
<dbReference type="AlphaFoldDB" id="A0A3A3FVN7"/>
<dbReference type="PANTHER" id="PTHR30483">
    <property type="entry name" value="LEUCINE-SPECIFIC-BINDING PROTEIN"/>
    <property type="match status" value="1"/>
</dbReference>
<feature type="chain" id="PRO_5017425677" evidence="3">
    <location>
        <begin position="25"/>
        <end position="405"/>
    </location>
</feature>
<dbReference type="Gene3D" id="3.40.50.2300">
    <property type="match status" value="2"/>
</dbReference>
<dbReference type="InterPro" id="IPR028082">
    <property type="entry name" value="Peripla_BP_I"/>
</dbReference>